<name>E7MKL4_9FIRM</name>
<evidence type="ECO:0000313" key="1">
    <source>
        <dbReference type="EMBL" id="EFW25289.1"/>
    </source>
</evidence>
<keyword evidence="2" id="KW-1185">Reference proteome</keyword>
<proteinExistence type="predicted"/>
<organism evidence="1 2">
    <name type="scientific">Solobacterium moorei F0204</name>
    <dbReference type="NCBI Taxonomy" id="706433"/>
    <lineage>
        <taxon>Bacteria</taxon>
        <taxon>Bacillati</taxon>
        <taxon>Bacillota</taxon>
        <taxon>Erysipelotrichia</taxon>
        <taxon>Erysipelotrichales</taxon>
        <taxon>Erysipelotrichaceae</taxon>
        <taxon>Solobacterium</taxon>
    </lineage>
</organism>
<dbReference type="EMBL" id="AECQ01000003">
    <property type="protein sequence ID" value="EFW25289.1"/>
    <property type="molecule type" value="Genomic_DNA"/>
</dbReference>
<reference evidence="1 2" key="1">
    <citation type="submission" date="2010-08" db="EMBL/GenBank/DDBJ databases">
        <authorList>
            <person name="Weinstock G."/>
            <person name="Sodergren E."/>
            <person name="Clifton S."/>
            <person name="Fulton L."/>
            <person name="Fulton B."/>
            <person name="Courtney L."/>
            <person name="Fronick C."/>
            <person name="Harrison M."/>
            <person name="Strong C."/>
            <person name="Farmer C."/>
            <person name="Delahaunty K."/>
            <person name="Markovic C."/>
            <person name="Hall O."/>
            <person name="Minx P."/>
            <person name="Tomlinson C."/>
            <person name="Mitreva M."/>
            <person name="Hou S."/>
            <person name="Chen J."/>
            <person name="Wollam A."/>
            <person name="Pepin K.H."/>
            <person name="Johnson M."/>
            <person name="Bhonagiri V."/>
            <person name="Zhang X."/>
            <person name="Suruliraj S."/>
            <person name="Warren W."/>
            <person name="Chinwalla A."/>
            <person name="Mardis E.R."/>
            <person name="Wilson R.K."/>
        </authorList>
    </citation>
    <scope>NUCLEOTIDE SEQUENCE [LARGE SCALE GENOMIC DNA]</scope>
    <source>
        <strain evidence="1 2">F0204</strain>
    </source>
</reference>
<comment type="caution">
    <text evidence="1">The sequence shown here is derived from an EMBL/GenBank/DDBJ whole genome shotgun (WGS) entry which is preliminary data.</text>
</comment>
<protein>
    <submittedName>
        <fullName evidence="1">Uncharacterized protein</fullName>
    </submittedName>
</protein>
<evidence type="ECO:0000313" key="2">
    <source>
        <dbReference type="Proteomes" id="UP000004097"/>
    </source>
</evidence>
<dbReference type="HOGENOM" id="CLU_3257955_0_0_9"/>
<gene>
    <name evidence="1" type="ORF">HMPREF9430_00059</name>
</gene>
<dbReference type="AlphaFoldDB" id="E7MKL4"/>
<dbReference type="STRING" id="706433.HMPREF9430_00059"/>
<accession>E7MKL4</accession>
<sequence>MLTDDLPVFHARIGILQEELYVILSIFRQIYIAVGTGRYEMN</sequence>
<dbReference type="Proteomes" id="UP000004097">
    <property type="component" value="Unassembled WGS sequence"/>
</dbReference>